<dbReference type="AlphaFoldDB" id="A0A011LY55"/>
<reference evidence="1 2" key="1">
    <citation type="journal article" date="2014" name="Genome Announc.">
        <title>Genome Sequence of a Presumptive Mannheimia haemolytica Strain with an A1/A6-Cross-Reactive Serotype from a White-Tailed Deer (Odocoileus virginianus).</title>
        <authorList>
            <person name="Lawrence P.K."/>
            <person name="Bey R.F."/>
            <person name="Wiener B."/>
            <person name="Kittichotirat W."/>
            <person name="Bumgarner R.E."/>
        </authorList>
    </citation>
    <scope>NUCLEOTIDE SEQUENCE [LARGE SCALE GENOMIC DNA]</scope>
    <source>
        <strain evidence="1 2">PKL10</strain>
    </source>
</reference>
<sequence length="196" mass="22829">MKGFQFDDPLKFNEMKRLAERFFPKSTLEWIVNNPRPAFIFYSEPTLKCCNCKKELLGRDIFKKRSAALVTVWYEKNEDGSNKTELIEGEEVAVIGQVVWSCKGACDSILEADLLKKFNYAGWCDLGDYLLPPVYLRNLNSFMLGIFHNTYKEEAIVQGRELMNNIFPFISRHLNDDDKEEMHNLMMIPPELGGWR</sequence>
<gene>
    <name evidence="1" type="ORF">AK33_08000</name>
</gene>
<proteinExistence type="predicted"/>
<accession>A0A011LY55</accession>
<protein>
    <submittedName>
        <fullName evidence="1">Uncharacterized protein</fullName>
    </submittedName>
</protein>
<dbReference type="EMBL" id="JANJ01000005">
    <property type="protein sequence ID" value="EXI62143.1"/>
    <property type="molecule type" value="Genomic_DNA"/>
</dbReference>
<keyword evidence="2" id="KW-1185">Reference proteome</keyword>
<comment type="caution">
    <text evidence="1">The sequence shown here is derived from an EMBL/GenBank/DDBJ whole genome shotgun (WGS) entry which is preliminary data.</text>
</comment>
<dbReference type="OrthoDB" id="2084470at2"/>
<dbReference type="Proteomes" id="UP000054123">
    <property type="component" value="Unassembled WGS sequence"/>
</dbReference>
<dbReference type="PATRIC" id="fig|1450449.3.peg.1579"/>
<evidence type="ECO:0000313" key="2">
    <source>
        <dbReference type="Proteomes" id="UP000054123"/>
    </source>
</evidence>
<name>A0A011LY55_9PAST</name>
<organism evidence="1 2">
    <name type="scientific">Mannheimia granulomatis</name>
    <dbReference type="NCBI Taxonomy" id="85402"/>
    <lineage>
        <taxon>Bacteria</taxon>
        <taxon>Pseudomonadati</taxon>
        <taxon>Pseudomonadota</taxon>
        <taxon>Gammaproteobacteria</taxon>
        <taxon>Pasteurellales</taxon>
        <taxon>Pasteurellaceae</taxon>
        <taxon>Mannheimia</taxon>
    </lineage>
</organism>
<dbReference type="RefSeq" id="WP_051498318.1">
    <property type="nucleotide sequence ID" value="NZ_JANJ01000005.1"/>
</dbReference>
<evidence type="ECO:0000313" key="1">
    <source>
        <dbReference type="EMBL" id="EXI62143.1"/>
    </source>
</evidence>